<proteinExistence type="predicted"/>
<dbReference type="STRING" id="623281.SAMN05421747_1482"/>
<dbReference type="RefSeq" id="WP_211657674.1">
    <property type="nucleotide sequence ID" value="NZ_FOLL01000048.1"/>
</dbReference>
<feature type="signal peptide" evidence="1">
    <location>
        <begin position="1"/>
        <end position="19"/>
    </location>
</feature>
<keyword evidence="1" id="KW-0732">Signal</keyword>
<evidence type="ECO:0000313" key="2">
    <source>
        <dbReference type="EMBL" id="SFC86797.1"/>
    </source>
</evidence>
<dbReference type="Proteomes" id="UP000199577">
    <property type="component" value="Unassembled WGS sequence"/>
</dbReference>
<sequence length="178" mass="20301">MTKIILTSISLLIMLPAVNAQKGINFNHTYPGGGRLLMTVDSSAKNVYYYNKFPNQPNTSFSYLPEVNNLSIQIYFRKIDSVQDYRYTILVDDKPIVVNKSINQEQLKDIIRKDDDFKDEVLRTTTLGVFPIKGKTITTLVYSIERPLDIEKSVFYGKPIPSAKIEVLAKRFATERGV</sequence>
<accession>A0A1I1MMV3</accession>
<dbReference type="EMBL" id="FOLL01000048">
    <property type="protein sequence ID" value="SFC86797.1"/>
    <property type="molecule type" value="Genomic_DNA"/>
</dbReference>
<reference evidence="3" key="1">
    <citation type="submission" date="2016-10" db="EMBL/GenBank/DDBJ databases">
        <authorList>
            <person name="Varghese N."/>
            <person name="Submissions S."/>
        </authorList>
    </citation>
    <scope>NUCLEOTIDE SEQUENCE [LARGE SCALE GENOMIC DNA]</scope>
    <source>
        <strain evidence="3">DSM 22900</strain>
    </source>
</reference>
<evidence type="ECO:0000256" key="1">
    <source>
        <dbReference type="SAM" id="SignalP"/>
    </source>
</evidence>
<evidence type="ECO:0000313" key="3">
    <source>
        <dbReference type="Proteomes" id="UP000199577"/>
    </source>
</evidence>
<organism evidence="2 3">
    <name type="scientific">Parapedobacter composti</name>
    <dbReference type="NCBI Taxonomy" id="623281"/>
    <lineage>
        <taxon>Bacteria</taxon>
        <taxon>Pseudomonadati</taxon>
        <taxon>Bacteroidota</taxon>
        <taxon>Sphingobacteriia</taxon>
        <taxon>Sphingobacteriales</taxon>
        <taxon>Sphingobacteriaceae</taxon>
        <taxon>Parapedobacter</taxon>
    </lineage>
</organism>
<feature type="chain" id="PRO_5011526442" evidence="1">
    <location>
        <begin position="20"/>
        <end position="178"/>
    </location>
</feature>
<name>A0A1I1MMV3_9SPHI</name>
<dbReference type="AlphaFoldDB" id="A0A1I1MMV3"/>
<keyword evidence="3" id="KW-1185">Reference proteome</keyword>
<protein>
    <submittedName>
        <fullName evidence="2">Uncharacterized protein</fullName>
    </submittedName>
</protein>
<gene>
    <name evidence="2" type="ORF">SAMN05421747_1482</name>
</gene>